<dbReference type="InterPro" id="IPR008327">
    <property type="entry name" value="Sig_transdc_resp-reg_antiterm"/>
</dbReference>
<name>A0A810PPB4_9FIRM</name>
<sequence length="194" mass="22393">MVFQERTYSVLIVTASERFTDSIMPLLPMTDYWPVQTASSVAEARRWLADTEFDIVLINTPLPDDFGMHLAIDICTGSGAGVLLLVKNDHYNEIYSKVVRYGVITLSKPTNRQMVAQNLRILCATRERIRQMQAKQATVEEKIKEIRLVNRAKWLLIECLNMTEAEAHRYIEKQAMDLRISRREAAENIIKTYK</sequence>
<dbReference type="RefSeq" id="WP_212818251.1">
    <property type="nucleotide sequence ID" value="NZ_AP023415.1"/>
</dbReference>
<dbReference type="SMART" id="SM01012">
    <property type="entry name" value="ANTAR"/>
    <property type="match status" value="1"/>
</dbReference>
<dbReference type="Proteomes" id="UP000681343">
    <property type="component" value="Chromosome"/>
</dbReference>
<dbReference type="AlphaFoldDB" id="A0A810PPB4"/>
<dbReference type="PROSITE" id="PS50921">
    <property type="entry name" value="ANTAR"/>
    <property type="match status" value="1"/>
</dbReference>
<dbReference type="EMBL" id="AP023415">
    <property type="protein sequence ID" value="BCK77844.1"/>
    <property type="molecule type" value="Genomic_DNA"/>
</dbReference>
<dbReference type="InterPro" id="IPR036388">
    <property type="entry name" value="WH-like_DNA-bd_sf"/>
</dbReference>
<dbReference type="Pfam" id="PF03861">
    <property type="entry name" value="ANTAR"/>
    <property type="match status" value="1"/>
</dbReference>
<reference evidence="2" key="1">
    <citation type="submission" date="2020-09" db="EMBL/GenBank/DDBJ databases">
        <title>New species isolated from human feces.</title>
        <authorList>
            <person name="Kitahara M."/>
            <person name="Shigeno Y."/>
            <person name="Shime M."/>
            <person name="Matsumoto Y."/>
            <person name="Nakamura S."/>
            <person name="Motooka D."/>
            <person name="Fukuoka S."/>
            <person name="Nishikawa H."/>
            <person name="Benno Y."/>
        </authorList>
    </citation>
    <scope>NUCLEOTIDE SEQUENCE</scope>
    <source>
        <strain evidence="2">MM35</strain>
    </source>
</reference>
<dbReference type="KEGG" id="vfa:MM35RIKEN_00360"/>
<proteinExistence type="predicted"/>
<evidence type="ECO:0000313" key="2">
    <source>
        <dbReference type="EMBL" id="BCK77844.1"/>
    </source>
</evidence>
<gene>
    <name evidence="2" type="ORF">MM35RIKEN_00360</name>
</gene>
<accession>A0A810PPB4</accession>
<dbReference type="SUPFAM" id="SSF52172">
    <property type="entry name" value="CheY-like"/>
    <property type="match status" value="1"/>
</dbReference>
<protein>
    <submittedName>
        <fullName evidence="2">Response regulator</fullName>
    </submittedName>
</protein>
<evidence type="ECO:0000313" key="3">
    <source>
        <dbReference type="Proteomes" id="UP000681343"/>
    </source>
</evidence>
<keyword evidence="3" id="KW-1185">Reference proteome</keyword>
<dbReference type="InterPro" id="IPR005561">
    <property type="entry name" value="ANTAR"/>
</dbReference>
<dbReference type="Gene3D" id="1.10.10.10">
    <property type="entry name" value="Winged helix-like DNA-binding domain superfamily/Winged helix DNA-binding domain"/>
    <property type="match status" value="1"/>
</dbReference>
<dbReference type="GO" id="GO:0003723">
    <property type="term" value="F:RNA binding"/>
    <property type="evidence" value="ECO:0007669"/>
    <property type="project" value="InterPro"/>
</dbReference>
<evidence type="ECO:0000259" key="1">
    <source>
        <dbReference type="PROSITE" id="PS50921"/>
    </source>
</evidence>
<dbReference type="Gene3D" id="3.40.50.2300">
    <property type="match status" value="1"/>
</dbReference>
<dbReference type="InterPro" id="IPR011006">
    <property type="entry name" value="CheY-like_superfamily"/>
</dbReference>
<dbReference type="PIRSF" id="PIRSF036382">
    <property type="entry name" value="RR_antiterm"/>
    <property type="match status" value="1"/>
</dbReference>
<feature type="domain" description="ANTAR" evidence="1">
    <location>
        <begin position="129"/>
        <end position="190"/>
    </location>
</feature>
<organism evidence="2 3">
    <name type="scientific">Vescimonas fastidiosa</name>
    <dbReference type="NCBI Taxonomy" id="2714353"/>
    <lineage>
        <taxon>Bacteria</taxon>
        <taxon>Bacillati</taxon>
        <taxon>Bacillota</taxon>
        <taxon>Clostridia</taxon>
        <taxon>Eubacteriales</taxon>
        <taxon>Oscillospiraceae</taxon>
        <taxon>Vescimonas</taxon>
    </lineage>
</organism>